<keyword evidence="3" id="KW-1185">Reference proteome</keyword>
<dbReference type="EMBL" id="JABBJJ010000220">
    <property type="protein sequence ID" value="NMO20037.1"/>
    <property type="molecule type" value="Genomic_DNA"/>
</dbReference>
<dbReference type="Proteomes" id="UP000518300">
    <property type="component" value="Unassembled WGS sequence"/>
</dbReference>
<dbReference type="AlphaFoldDB" id="A0A848LQ69"/>
<feature type="transmembrane region" description="Helical" evidence="1">
    <location>
        <begin position="574"/>
        <end position="595"/>
    </location>
</feature>
<protein>
    <submittedName>
        <fullName evidence="2">Kinesin</fullName>
    </submittedName>
</protein>
<keyword evidence="1" id="KW-1133">Transmembrane helix</keyword>
<evidence type="ECO:0000256" key="1">
    <source>
        <dbReference type="SAM" id="Phobius"/>
    </source>
</evidence>
<keyword evidence="1" id="KW-0472">Membrane</keyword>
<comment type="caution">
    <text evidence="2">The sequence shown here is derived from an EMBL/GenBank/DDBJ whole genome shotgun (WGS) entry which is preliminary data.</text>
</comment>
<feature type="transmembrane region" description="Helical" evidence="1">
    <location>
        <begin position="607"/>
        <end position="628"/>
    </location>
</feature>
<reference evidence="2 3" key="1">
    <citation type="submission" date="2020-04" db="EMBL/GenBank/DDBJ databases">
        <title>Draft genome of Pyxidicoccus fallax type strain.</title>
        <authorList>
            <person name="Whitworth D.E."/>
        </authorList>
    </citation>
    <scope>NUCLEOTIDE SEQUENCE [LARGE SCALE GENOMIC DNA]</scope>
    <source>
        <strain evidence="2 3">DSM 14698</strain>
    </source>
</reference>
<gene>
    <name evidence="2" type="ORF">HG543_35015</name>
</gene>
<feature type="transmembrane region" description="Helical" evidence="1">
    <location>
        <begin position="695"/>
        <end position="713"/>
    </location>
</feature>
<evidence type="ECO:0000313" key="3">
    <source>
        <dbReference type="Proteomes" id="UP000518300"/>
    </source>
</evidence>
<sequence length="760" mass="81040">MLTSAARMAPLVYRRYGGSLQVDLPSFDVLEEAVRIPETQWIATACPLEGLSCDPRFLSLMDTDGNGRIRVAEVRSAVEWAAKRLKDRKGADAGSPVLELDALTEEARPLRSAAETILRTLKAPDGARISLEQVRASDKALRETGQNGDGIVSPAHLPEPLRPLAVAIMASFPEVKNRAGEPGIDPAMLKRFREERAALFAHVEAKGAAFTLGEASLDTAKRIREVAPLLDTYFLQCRLVAAQPEAAASLRLRAERVEGALGDTAALGKAAGDLPIAPPEPAGVLEWARLLRGPAYEMLEAFRKDVAGPLTGDARRLTDPAWRELVAKADAVLAWQAKFDASPVQKMAATLPTVSDADLDAIEAACAADLALKPTLDAIVELERLVLYQQWLLMFANNFISMPNIYLPKRRALMEKGALILGGRKYTLSVLTTNRAAHAALTAQGTTCILYVQVAPKDGAPSYEVAVPVTRGRSTDLLVGKRGIFYDVDGKEHDATVTHVNRQPVSLWEAMTMPFTRMGTFITSKVESLASAGEKTFDTTLEKGYTQAVTAPPTPAAAPAPAAAAAPAPAAGGLGGLLAAGSIAAAALGSSFAFIVTQVKSLTLVDLISAATLIAIVVMAPAGLLGWLKLRRRNLALLLEGSGWALNDRLMLTPALSSLVTRRPKLPKGARVDRMDLVRPAMLKLRDEDDETEGLSGWARLGITLLILFVVLWQVRVPLLNAMCGARWLSPDTCATVLPSVVSNHEAPAAAPAAPPAGTK</sequence>
<name>A0A848LQ69_9BACT</name>
<accession>A0A848LQ69</accession>
<organism evidence="2 3">
    <name type="scientific">Pyxidicoccus fallax</name>
    <dbReference type="NCBI Taxonomy" id="394095"/>
    <lineage>
        <taxon>Bacteria</taxon>
        <taxon>Pseudomonadati</taxon>
        <taxon>Myxococcota</taxon>
        <taxon>Myxococcia</taxon>
        <taxon>Myxococcales</taxon>
        <taxon>Cystobacterineae</taxon>
        <taxon>Myxococcaceae</taxon>
        <taxon>Pyxidicoccus</taxon>
    </lineage>
</organism>
<keyword evidence="1" id="KW-0812">Transmembrane</keyword>
<proteinExistence type="predicted"/>
<evidence type="ECO:0000313" key="2">
    <source>
        <dbReference type="EMBL" id="NMO20037.1"/>
    </source>
</evidence>